<sequence>MIKIIKFESFGTHPKNCGGLGVVDSQIKASALYFRWLQPLLAHDQSVIDSHPHPIPLLFPSSRSRELKKQRTGTVDMLHRAIDYLPRSFDDARINTATAMVLPLQTAFYIPPSSIISVPITFHNAMGFRFLLLSSLFVRPDSASYILFNCPSKEKVWQGAIFEFLWPTTSIIDVKKALLSLNFSSIWYCQHKGIQPYRILLIALSKIWLAHMRFIFDKTLIISTAILANIRSNAHQAIAEDQCHSLL</sequence>
<proteinExistence type="predicted"/>
<dbReference type="Proteomes" id="UP000650833">
    <property type="component" value="Unassembled WGS sequence"/>
</dbReference>
<reference evidence="1" key="1">
    <citation type="submission" date="2020-12" db="EMBL/GenBank/DDBJ databases">
        <title>Metabolic potential, ecology and presence of endohyphal bacteria is reflected in genomic diversity of Mucoromycotina.</title>
        <authorList>
            <person name="Muszewska A."/>
            <person name="Okrasinska A."/>
            <person name="Steczkiewicz K."/>
            <person name="Drgas O."/>
            <person name="Orlowska M."/>
            <person name="Perlinska-Lenart U."/>
            <person name="Aleksandrzak-Piekarczyk T."/>
            <person name="Szatraj K."/>
            <person name="Zielenkiewicz U."/>
            <person name="Pilsyk S."/>
            <person name="Malc E."/>
            <person name="Mieczkowski P."/>
            <person name="Kruszewska J.S."/>
            <person name="Biernat P."/>
            <person name="Pawlowska J."/>
        </authorList>
    </citation>
    <scope>NUCLEOTIDE SEQUENCE</scope>
    <source>
        <strain evidence="1">CBS 226.32</strain>
    </source>
</reference>
<dbReference type="AlphaFoldDB" id="A0A8H7UZ25"/>
<keyword evidence="2" id="KW-1185">Reference proteome</keyword>
<dbReference type="EMBL" id="JAEPRC010000351">
    <property type="protein sequence ID" value="KAG2199417.1"/>
    <property type="molecule type" value="Genomic_DNA"/>
</dbReference>
<evidence type="ECO:0000313" key="2">
    <source>
        <dbReference type="Proteomes" id="UP000650833"/>
    </source>
</evidence>
<gene>
    <name evidence="1" type="ORF">INT46_011067</name>
</gene>
<protein>
    <submittedName>
        <fullName evidence="1">Uncharacterized protein</fullName>
    </submittedName>
</protein>
<accession>A0A8H7UZ25</accession>
<organism evidence="1 2">
    <name type="scientific">Mucor plumbeus</name>
    <dbReference type="NCBI Taxonomy" id="97098"/>
    <lineage>
        <taxon>Eukaryota</taxon>
        <taxon>Fungi</taxon>
        <taxon>Fungi incertae sedis</taxon>
        <taxon>Mucoromycota</taxon>
        <taxon>Mucoromycotina</taxon>
        <taxon>Mucoromycetes</taxon>
        <taxon>Mucorales</taxon>
        <taxon>Mucorineae</taxon>
        <taxon>Mucoraceae</taxon>
        <taxon>Mucor</taxon>
    </lineage>
</organism>
<name>A0A8H7UZ25_9FUNG</name>
<comment type="caution">
    <text evidence="1">The sequence shown here is derived from an EMBL/GenBank/DDBJ whole genome shotgun (WGS) entry which is preliminary data.</text>
</comment>
<evidence type="ECO:0000313" key="1">
    <source>
        <dbReference type="EMBL" id="KAG2199417.1"/>
    </source>
</evidence>